<reference evidence="1" key="2">
    <citation type="submission" date="2020-09" db="EMBL/GenBank/DDBJ databases">
        <authorList>
            <person name="Sun Q."/>
            <person name="Ohkuma M."/>
        </authorList>
    </citation>
    <scope>NUCLEOTIDE SEQUENCE</scope>
    <source>
        <strain evidence="1">JCM 3313</strain>
    </source>
</reference>
<protein>
    <recommendedName>
        <fullName evidence="3">DUF2332 domain-containing protein</fullName>
    </recommendedName>
</protein>
<evidence type="ECO:0008006" key="3">
    <source>
        <dbReference type="Google" id="ProtNLM"/>
    </source>
</evidence>
<accession>A0A918EF18</accession>
<evidence type="ECO:0000313" key="1">
    <source>
        <dbReference type="EMBL" id="GGP60989.1"/>
    </source>
</evidence>
<organism evidence="1 2">
    <name type="scientific">Saccharothrix coeruleofusca</name>
    <dbReference type="NCBI Taxonomy" id="33919"/>
    <lineage>
        <taxon>Bacteria</taxon>
        <taxon>Bacillati</taxon>
        <taxon>Actinomycetota</taxon>
        <taxon>Actinomycetes</taxon>
        <taxon>Pseudonocardiales</taxon>
        <taxon>Pseudonocardiaceae</taxon>
        <taxon>Saccharothrix</taxon>
    </lineage>
</organism>
<dbReference type="InterPro" id="IPR011200">
    <property type="entry name" value="UCP012608"/>
</dbReference>
<name>A0A918EF18_9PSEU</name>
<dbReference type="PIRSF" id="PIRSF012608">
    <property type="entry name" value="UCP012608"/>
    <property type="match status" value="1"/>
</dbReference>
<evidence type="ECO:0000313" key="2">
    <source>
        <dbReference type="Proteomes" id="UP000639606"/>
    </source>
</evidence>
<keyword evidence="2" id="KW-1185">Reference proteome</keyword>
<dbReference type="AlphaFoldDB" id="A0A918EF18"/>
<reference evidence="1" key="1">
    <citation type="journal article" date="2014" name="Int. J. Syst. Evol. Microbiol.">
        <title>Complete genome sequence of Corynebacterium casei LMG S-19264T (=DSM 44701T), isolated from a smear-ripened cheese.</title>
        <authorList>
            <consortium name="US DOE Joint Genome Institute (JGI-PGF)"/>
            <person name="Walter F."/>
            <person name="Albersmeier A."/>
            <person name="Kalinowski J."/>
            <person name="Ruckert C."/>
        </authorList>
    </citation>
    <scope>NUCLEOTIDE SEQUENCE</scope>
    <source>
        <strain evidence="1">JCM 3313</strain>
    </source>
</reference>
<proteinExistence type="predicted"/>
<dbReference type="Proteomes" id="UP000639606">
    <property type="component" value="Unassembled WGS sequence"/>
</dbReference>
<comment type="caution">
    <text evidence="1">The sequence shown here is derived from an EMBL/GenBank/DDBJ whole genome shotgun (WGS) entry which is preliminary data.</text>
</comment>
<gene>
    <name evidence="1" type="ORF">GCM10010185_36850</name>
</gene>
<sequence>MRLSPVPHKGNPASVGPVLADLFLDAARPCREASPLTHTLLVAAARDLASGGVTARVMAGAERDRRGTVPGLRFAGALHRLVLQGRAPGLAEHYPSVGGTPRLDRLWRDAVPVLEEHADELRAMISTTVVQTNEPGRSGPLFGGLHVATRLAADAAGRRTPFPVRLLEVGASGGLNLRPHRIAYRVGDRVLGDRDSPFELDPGWTGRPDVDLEHDLRVVRRAGCDLNPVDVTTEDGRLHLLSFVWADQVQRLARLRAALDLALADRVPVRRATGPEWLAQQLRTPERGVLTVVWHSVVWQYASPADRAAGRAVLAGAAARATPTAPLALLVYEPRRSHDPDDPWEFQLLLKLWPADVSLRLGSGAGHGVPFAWDVRPWT</sequence>
<dbReference type="EMBL" id="BMRG01000006">
    <property type="protein sequence ID" value="GGP60989.1"/>
    <property type="molecule type" value="Genomic_DNA"/>
</dbReference>
<dbReference type="Pfam" id="PF10094">
    <property type="entry name" value="DUF2332"/>
    <property type="match status" value="1"/>
</dbReference>